<sequence length="161" mass="16878">MSSATESGGEGGGVRERGWLGNAFPTAVLARPTPTIGGDECQRDARSCLPGRSCGRAPSGPSADRRLIVSQFRAAIHAPRRASAHHTPIPFMSAHVHSSSRGIGANRNPIADSVGNSPLGHAKCQTSLLPFARSPFSTRPYRFVSSDYAGADGASTTIRPR</sequence>
<keyword evidence="1" id="KW-1185">Reference proteome</keyword>
<evidence type="ECO:0000313" key="1">
    <source>
        <dbReference type="Proteomes" id="UP000887566"/>
    </source>
</evidence>
<organism evidence="1 2">
    <name type="scientific">Plectus sambesii</name>
    <dbReference type="NCBI Taxonomy" id="2011161"/>
    <lineage>
        <taxon>Eukaryota</taxon>
        <taxon>Metazoa</taxon>
        <taxon>Ecdysozoa</taxon>
        <taxon>Nematoda</taxon>
        <taxon>Chromadorea</taxon>
        <taxon>Plectida</taxon>
        <taxon>Plectina</taxon>
        <taxon>Plectoidea</taxon>
        <taxon>Plectidae</taxon>
        <taxon>Plectus</taxon>
    </lineage>
</organism>
<accession>A0A914W9I1</accession>
<reference evidence="2" key="1">
    <citation type="submission" date="2022-11" db="UniProtKB">
        <authorList>
            <consortium name="WormBaseParasite"/>
        </authorList>
    </citation>
    <scope>IDENTIFICATION</scope>
</reference>
<dbReference type="WBParaSite" id="PSAMB.scaffold3395size18444.g21357.t1">
    <property type="protein sequence ID" value="PSAMB.scaffold3395size18444.g21357.t1"/>
    <property type="gene ID" value="PSAMB.scaffold3395size18444.g21357"/>
</dbReference>
<dbReference type="Proteomes" id="UP000887566">
    <property type="component" value="Unplaced"/>
</dbReference>
<dbReference type="AlphaFoldDB" id="A0A914W9I1"/>
<name>A0A914W9I1_9BILA</name>
<evidence type="ECO:0000313" key="2">
    <source>
        <dbReference type="WBParaSite" id="PSAMB.scaffold3395size18444.g21357.t1"/>
    </source>
</evidence>
<protein>
    <submittedName>
        <fullName evidence="2">Uncharacterized protein</fullName>
    </submittedName>
</protein>
<proteinExistence type="predicted"/>